<name>A0A6G1CC42_9ORYZ</name>
<comment type="caution">
    <text evidence="1">The sequence shown here is derived from an EMBL/GenBank/DDBJ whole genome shotgun (WGS) entry which is preliminary data.</text>
</comment>
<accession>A0A6G1CC42</accession>
<sequence length="102" mass="10766">MGWRGATTLPQLDLKAAVAIATYNEVGRWDEIDRTTSCVNGGIQARWQGRLASSSLPSLGSAGGDGGRAVFGGWLQQQDGQLLALALYGNDGHGKSEWCMAN</sequence>
<evidence type="ECO:0000313" key="2">
    <source>
        <dbReference type="Proteomes" id="UP000479710"/>
    </source>
</evidence>
<evidence type="ECO:0000313" key="1">
    <source>
        <dbReference type="EMBL" id="KAF0897203.1"/>
    </source>
</evidence>
<reference evidence="1 2" key="1">
    <citation type="submission" date="2019-11" db="EMBL/GenBank/DDBJ databases">
        <title>Whole genome sequence of Oryza granulata.</title>
        <authorList>
            <person name="Li W."/>
        </authorList>
    </citation>
    <scope>NUCLEOTIDE SEQUENCE [LARGE SCALE GENOMIC DNA]</scope>
    <source>
        <strain evidence="2">cv. Menghai</strain>
        <tissue evidence="1">Leaf</tissue>
    </source>
</reference>
<protein>
    <submittedName>
        <fullName evidence="1">Uncharacterized protein</fullName>
    </submittedName>
</protein>
<dbReference type="Proteomes" id="UP000479710">
    <property type="component" value="Unassembled WGS sequence"/>
</dbReference>
<dbReference type="AlphaFoldDB" id="A0A6G1CC42"/>
<proteinExistence type="predicted"/>
<dbReference type="EMBL" id="SPHZ02000010">
    <property type="protein sequence ID" value="KAF0897203.1"/>
    <property type="molecule type" value="Genomic_DNA"/>
</dbReference>
<gene>
    <name evidence="1" type="ORF">E2562_034246</name>
</gene>
<keyword evidence="2" id="KW-1185">Reference proteome</keyword>
<organism evidence="1 2">
    <name type="scientific">Oryza meyeriana var. granulata</name>
    <dbReference type="NCBI Taxonomy" id="110450"/>
    <lineage>
        <taxon>Eukaryota</taxon>
        <taxon>Viridiplantae</taxon>
        <taxon>Streptophyta</taxon>
        <taxon>Embryophyta</taxon>
        <taxon>Tracheophyta</taxon>
        <taxon>Spermatophyta</taxon>
        <taxon>Magnoliopsida</taxon>
        <taxon>Liliopsida</taxon>
        <taxon>Poales</taxon>
        <taxon>Poaceae</taxon>
        <taxon>BOP clade</taxon>
        <taxon>Oryzoideae</taxon>
        <taxon>Oryzeae</taxon>
        <taxon>Oryzinae</taxon>
        <taxon>Oryza</taxon>
        <taxon>Oryza meyeriana</taxon>
    </lineage>
</organism>